<dbReference type="SUPFAM" id="SSF53756">
    <property type="entry name" value="UDP-Glycosyltransferase/glycogen phosphorylase"/>
    <property type="match status" value="1"/>
</dbReference>
<evidence type="ECO:0000313" key="4">
    <source>
        <dbReference type="Proteomes" id="UP000177870"/>
    </source>
</evidence>
<dbReference type="RefSeq" id="WP_070392285.1">
    <property type="nucleotide sequence ID" value="NZ_CP017599.1"/>
</dbReference>
<feature type="domain" description="Glycosyl transferase family 1" evidence="1">
    <location>
        <begin position="194"/>
        <end position="345"/>
    </location>
</feature>
<dbReference type="STRING" id="1458985.BJP34_10405"/>
<reference evidence="4" key="1">
    <citation type="submission" date="2016-10" db="EMBL/GenBank/DDBJ databases">
        <title>Comparative genomics uncovers the prolific and rare metabolic potential of the cyanobacterial genus Moorea.</title>
        <authorList>
            <person name="Leao T."/>
            <person name="Castelao G."/>
            <person name="Korobeynikov A."/>
            <person name="Monroe E.A."/>
            <person name="Podell S."/>
            <person name="Glukhov E."/>
            <person name="Allen E."/>
            <person name="Gerwick W.H."/>
            <person name="Gerwick L."/>
        </authorList>
    </citation>
    <scope>NUCLEOTIDE SEQUENCE [LARGE SCALE GENOMIC DNA]</scope>
    <source>
        <strain evidence="4">PAL-8-15-08-1</strain>
    </source>
</reference>
<dbReference type="Gene3D" id="3.40.50.2000">
    <property type="entry name" value="Glycogen Phosphorylase B"/>
    <property type="match status" value="2"/>
</dbReference>
<dbReference type="InterPro" id="IPR001296">
    <property type="entry name" value="Glyco_trans_1"/>
</dbReference>
<dbReference type="GO" id="GO:0016757">
    <property type="term" value="F:glycosyltransferase activity"/>
    <property type="evidence" value="ECO:0007669"/>
    <property type="project" value="InterPro"/>
</dbReference>
<evidence type="ECO:0000313" key="3">
    <source>
        <dbReference type="EMBL" id="AOW99809.1"/>
    </source>
</evidence>
<dbReference type="EMBL" id="CP017599">
    <property type="protein sequence ID" value="AOW99809.1"/>
    <property type="molecule type" value="Genomic_DNA"/>
</dbReference>
<dbReference type="KEGG" id="mpro:BJP34_10405"/>
<accession>A0A1D8TQ87</accession>
<dbReference type="InterPro" id="IPR050194">
    <property type="entry name" value="Glycosyltransferase_grp1"/>
</dbReference>
<organism evidence="3 4">
    <name type="scientific">Moorena producens PAL-8-15-08-1</name>
    <dbReference type="NCBI Taxonomy" id="1458985"/>
    <lineage>
        <taxon>Bacteria</taxon>
        <taxon>Bacillati</taxon>
        <taxon>Cyanobacteriota</taxon>
        <taxon>Cyanophyceae</taxon>
        <taxon>Coleofasciculales</taxon>
        <taxon>Coleofasciculaceae</taxon>
        <taxon>Moorena</taxon>
    </lineage>
</organism>
<dbReference type="Proteomes" id="UP000177870">
    <property type="component" value="Chromosome"/>
</dbReference>
<dbReference type="PANTHER" id="PTHR45947">
    <property type="entry name" value="SULFOQUINOVOSYL TRANSFERASE SQD2"/>
    <property type="match status" value="1"/>
</dbReference>
<gene>
    <name evidence="3" type="ORF">BJP34_10405</name>
</gene>
<dbReference type="OrthoDB" id="503519at2"/>
<evidence type="ECO:0000259" key="1">
    <source>
        <dbReference type="Pfam" id="PF00534"/>
    </source>
</evidence>
<proteinExistence type="predicted"/>
<dbReference type="AlphaFoldDB" id="A0A1D8TQ87"/>
<dbReference type="Pfam" id="PF00534">
    <property type="entry name" value="Glycos_transf_1"/>
    <property type="match status" value="1"/>
</dbReference>
<protein>
    <recommendedName>
        <fullName evidence="5">Glycoside hydrolase</fullName>
    </recommendedName>
</protein>
<dbReference type="Pfam" id="PF13439">
    <property type="entry name" value="Glyco_transf_4"/>
    <property type="match status" value="1"/>
</dbReference>
<dbReference type="InterPro" id="IPR028098">
    <property type="entry name" value="Glyco_trans_4-like_N"/>
</dbReference>
<sequence length="391" mass="43961">MPKPLTIVHIIPELNLKGGGVNTFLKTLIYCLVDKQNKNIIKNIIVTNQSDESDRKDFQALGTPVFSRLMASQLDQGKPLEIIQWMTQILKQLQPDLVNTHLFWADTLGRQAAVSAGVPVIITRECNVNLNETAKHRKIKRDLANITDCIICNAEAVRKYAEEVEGIPPHSLEVIHNGVLLEKYECDCSYDHQKPVEFVYVGRLEPQKNPLILINAFAAIIVDYPDCRLSIIGDGSLKEECLNQVKTLGLSEYVRFLGYNKKPWDWVNPGSVSILTSSFEGLPNAVLEAMAAGIICIVPNLAVMKEIAKAGSELIIYEVGNQNKLIEAMKLLLEMTPEEKLLMIRTARTRVEQDFDAHKMADKYLNLYQTIYRNKVLTKHTADKVRGSSGY</sequence>
<evidence type="ECO:0008006" key="5">
    <source>
        <dbReference type="Google" id="ProtNLM"/>
    </source>
</evidence>
<dbReference type="PANTHER" id="PTHR45947:SF3">
    <property type="entry name" value="SULFOQUINOVOSYL TRANSFERASE SQD2"/>
    <property type="match status" value="1"/>
</dbReference>
<evidence type="ECO:0000259" key="2">
    <source>
        <dbReference type="Pfam" id="PF13439"/>
    </source>
</evidence>
<feature type="domain" description="Glycosyltransferase subfamily 4-like N-terminal" evidence="2">
    <location>
        <begin position="19"/>
        <end position="181"/>
    </location>
</feature>
<name>A0A1D8TQ87_9CYAN</name>